<evidence type="ECO:0000313" key="3">
    <source>
        <dbReference type="Proteomes" id="UP000622552"/>
    </source>
</evidence>
<dbReference type="InterPro" id="IPR021215">
    <property type="entry name" value="DUF2752"/>
</dbReference>
<dbReference type="AlphaFoldDB" id="A0A8J7GT47"/>
<feature type="transmembrane region" description="Helical" evidence="1">
    <location>
        <begin position="102"/>
        <end position="124"/>
    </location>
</feature>
<keyword evidence="1" id="KW-1133">Transmembrane helix</keyword>
<sequence length="164" mass="17939">MAEPVGGHVPYPYPLPEPGRFTRFMTRIVEKPPWLAPLAALACIGGGVAYTLAVDPAAAQAGATPSCAMKLLTGFDCPGCGGTRAMWYVLHGNLPEAARNHIVVLFALPFLAYMFVAWSANRVFRTRIPMLNIQPQVIAMFLVAWGVFSVLRNLPWAPFTMFFV</sequence>
<keyword evidence="1" id="KW-0812">Transmembrane</keyword>
<comment type="caution">
    <text evidence="2">The sequence shown here is derived from an EMBL/GenBank/DDBJ whole genome shotgun (WGS) entry which is preliminary data.</text>
</comment>
<dbReference type="RefSeq" id="WP_197004907.1">
    <property type="nucleotide sequence ID" value="NZ_BONS01000017.1"/>
</dbReference>
<feature type="transmembrane region" description="Helical" evidence="1">
    <location>
        <begin position="136"/>
        <end position="154"/>
    </location>
</feature>
<gene>
    <name evidence="2" type="ORF">IW245_004313</name>
</gene>
<accession>A0A8J7GT47</accession>
<keyword evidence="1" id="KW-0472">Membrane</keyword>
<dbReference type="Pfam" id="PF10825">
    <property type="entry name" value="DUF2752"/>
    <property type="match status" value="1"/>
</dbReference>
<evidence type="ECO:0008006" key="4">
    <source>
        <dbReference type="Google" id="ProtNLM"/>
    </source>
</evidence>
<dbReference type="EMBL" id="JADOUF010000001">
    <property type="protein sequence ID" value="MBG6138119.1"/>
    <property type="molecule type" value="Genomic_DNA"/>
</dbReference>
<evidence type="ECO:0000313" key="2">
    <source>
        <dbReference type="EMBL" id="MBG6138119.1"/>
    </source>
</evidence>
<dbReference type="Proteomes" id="UP000622552">
    <property type="component" value="Unassembled WGS sequence"/>
</dbReference>
<evidence type="ECO:0000256" key="1">
    <source>
        <dbReference type="SAM" id="Phobius"/>
    </source>
</evidence>
<feature type="transmembrane region" description="Helical" evidence="1">
    <location>
        <begin position="34"/>
        <end position="53"/>
    </location>
</feature>
<proteinExistence type="predicted"/>
<organism evidence="2 3">
    <name type="scientific">Longispora fulva</name>
    <dbReference type="NCBI Taxonomy" id="619741"/>
    <lineage>
        <taxon>Bacteria</taxon>
        <taxon>Bacillati</taxon>
        <taxon>Actinomycetota</taxon>
        <taxon>Actinomycetes</taxon>
        <taxon>Micromonosporales</taxon>
        <taxon>Micromonosporaceae</taxon>
        <taxon>Longispora</taxon>
    </lineage>
</organism>
<name>A0A8J7GT47_9ACTN</name>
<reference evidence="2" key="1">
    <citation type="submission" date="2020-11" db="EMBL/GenBank/DDBJ databases">
        <title>Sequencing the genomes of 1000 actinobacteria strains.</title>
        <authorList>
            <person name="Klenk H.-P."/>
        </authorList>
    </citation>
    <scope>NUCLEOTIDE SEQUENCE</scope>
    <source>
        <strain evidence="2">DSM 45356</strain>
    </source>
</reference>
<protein>
    <recommendedName>
        <fullName evidence="4">DUF2752 domain-containing protein</fullName>
    </recommendedName>
</protein>
<keyword evidence="3" id="KW-1185">Reference proteome</keyword>